<organism evidence="2">
    <name type="scientific">Synechococcus sp. SB0676_bin_10</name>
    <dbReference type="NCBI Taxonomy" id="2604869"/>
    <lineage>
        <taxon>Bacteria</taxon>
        <taxon>Bacillati</taxon>
        <taxon>Cyanobacteriota</taxon>
        <taxon>Cyanophyceae</taxon>
        <taxon>Synechococcales</taxon>
        <taxon>Synechococcaceae</taxon>
        <taxon>Synechococcus</taxon>
    </lineage>
</organism>
<accession>A0A6B1F9N5</accession>
<evidence type="ECO:0000313" key="2">
    <source>
        <dbReference type="EMBL" id="MYG38927.1"/>
    </source>
</evidence>
<evidence type="ECO:0000256" key="1">
    <source>
        <dbReference type="SAM" id="MobiDB-lite"/>
    </source>
</evidence>
<sequence length="133" mass="14299">MLQVGPGVGIHLPFQFIHLPLRKGFAQGLFFVSRIEIELAQKNLWFANGVLGLLVFGYRQANDFLGIPHAVAAGPDEQEANVCLPWLPVAINAAVALLQGLNDQGRSKMHPRLQVPGPGPDVFSRSAGLPGGR</sequence>
<dbReference type="EMBL" id="VYDO01000260">
    <property type="protein sequence ID" value="MYG38927.1"/>
    <property type="molecule type" value="Genomic_DNA"/>
</dbReference>
<name>A0A6B1F9N5_9SYNE</name>
<proteinExistence type="predicted"/>
<comment type="caution">
    <text evidence="2">The sequence shown here is derived from an EMBL/GenBank/DDBJ whole genome shotgun (WGS) entry which is preliminary data.</text>
</comment>
<gene>
    <name evidence="2" type="ORF">F4162_08220</name>
</gene>
<reference evidence="2" key="1">
    <citation type="submission" date="2019-09" db="EMBL/GenBank/DDBJ databases">
        <title>Characterisation of the sponge microbiome using genome-centric metagenomics.</title>
        <authorList>
            <person name="Engelberts J.P."/>
            <person name="Robbins S.J."/>
            <person name="De Goeij J.M."/>
            <person name="Aranda M."/>
            <person name="Bell S.C."/>
            <person name="Webster N.S."/>
        </authorList>
    </citation>
    <scope>NUCLEOTIDE SEQUENCE</scope>
    <source>
        <strain evidence="2">SB0676_bin_10</strain>
    </source>
</reference>
<dbReference type="AlphaFoldDB" id="A0A6B1F9N5"/>
<protein>
    <submittedName>
        <fullName evidence="2">Uncharacterized protein</fullName>
    </submittedName>
</protein>
<feature type="region of interest" description="Disordered" evidence="1">
    <location>
        <begin position="108"/>
        <end position="133"/>
    </location>
</feature>